<keyword evidence="2" id="KW-1185">Reference proteome</keyword>
<accession>A0A1H0JF01</accession>
<protein>
    <submittedName>
        <fullName evidence="1">Uncharacterized protein</fullName>
    </submittedName>
</protein>
<evidence type="ECO:0000313" key="2">
    <source>
        <dbReference type="Proteomes" id="UP000199677"/>
    </source>
</evidence>
<dbReference type="AlphaFoldDB" id="A0A1H0JF01"/>
<dbReference type="Proteomes" id="UP000199677">
    <property type="component" value="Unassembled WGS sequence"/>
</dbReference>
<dbReference type="RefSeq" id="WP_211605209.1">
    <property type="nucleotide sequence ID" value="NZ_FNII01000026.1"/>
</dbReference>
<sequence length="134" mass="15032">MLYYSVRSLLNNKILFFIISLFIVNPVKANNLCYQIDGSKVVANDGTYLGVITHEYASNSIINDYGKYGDKYSTESIWNEYGSYGGEYADQSPFNPYTSNPPLIFKNNEAIGRLTVNEHLSGAVNPYILKTCGF</sequence>
<gene>
    <name evidence="1" type="ORF">SAMN04487951_12622</name>
</gene>
<dbReference type="EMBL" id="FNII01000026">
    <property type="protein sequence ID" value="SDO42120.1"/>
    <property type="molecule type" value="Genomic_DNA"/>
</dbReference>
<name>A0A1H0JF01_9GAMM</name>
<reference evidence="2" key="1">
    <citation type="submission" date="2016-10" db="EMBL/GenBank/DDBJ databases">
        <authorList>
            <person name="Varghese N."/>
            <person name="Submissions S."/>
        </authorList>
    </citation>
    <scope>NUCLEOTIDE SEQUENCE [LARGE SCALE GENOMIC DNA]</scope>
    <source>
        <strain evidence="2">CGMCC 1.6494</strain>
    </source>
</reference>
<organism evidence="1 2">
    <name type="scientific">Vreelandella arcis</name>
    <dbReference type="NCBI Taxonomy" id="416873"/>
    <lineage>
        <taxon>Bacteria</taxon>
        <taxon>Pseudomonadati</taxon>
        <taxon>Pseudomonadota</taxon>
        <taxon>Gammaproteobacteria</taxon>
        <taxon>Oceanospirillales</taxon>
        <taxon>Halomonadaceae</taxon>
        <taxon>Vreelandella</taxon>
    </lineage>
</organism>
<evidence type="ECO:0000313" key="1">
    <source>
        <dbReference type="EMBL" id="SDO42120.1"/>
    </source>
</evidence>
<proteinExistence type="predicted"/>